<dbReference type="EMBL" id="CP096983">
    <property type="protein sequence ID" value="URZ09574.1"/>
    <property type="molecule type" value="Genomic_DNA"/>
</dbReference>
<dbReference type="Pfam" id="PF07508">
    <property type="entry name" value="Recombinase"/>
    <property type="match status" value="1"/>
</dbReference>
<dbReference type="GO" id="GO:0000150">
    <property type="term" value="F:DNA strand exchange activity"/>
    <property type="evidence" value="ECO:0007669"/>
    <property type="project" value="InterPro"/>
</dbReference>
<proteinExistence type="predicted"/>
<dbReference type="STRING" id="84029.CROST_26550"/>
<accession>A0A1S8L3K3</accession>
<evidence type="ECO:0000313" key="3">
    <source>
        <dbReference type="Proteomes" id="UP000190951"/>
    </source>
</evidence>
<dbReference type="AlphaFoldDB" id="A0A1S8L3K3"/>
<evidence type="ECO:0000313" key="2">
    <source>
        <dbReference type="EMBL" id="URZ09574.1"/>
    </source>
</evidence>
<sequence>MNVEVLKKQMEEIKNSIKFIQNNKIKAGDSVETIIFKKYLELESTKKVTEYINELGYRKETSNKQGVNERKYITKDISNILKDKNVKVEARLKTYVIKLFNENKRGGFN</sequence>
<dbReference type="InterPro" id="IPR011109">
    <property type="entry name" value="DNA_bind_recombinase_dom"/>
</dbReference>
<dbReference type="Proteomes" id="UP000190951">
    <property type="component" value="Chromosome"/>
</dbReference>
<organism evidence="2 3">
    <name type="scientific">Clostridium felsineum</name>
    <dbReference type="NCBI Taxonomy" id="36839"/>
    <lineage>
        <taxon>Bacteria</taxon>
        <taxon>Bacillati</taxon>
        <taxon>Bacillota</taxon>
        <taxon>Clostridia</taxon>
        <taxon>Eubacteriales</taxon>
        <taxon>Clostridiaceae</taxon>
        <taxon>Clostridium</taxon>
    </lineage>
</organism>
<gene>
    <name evidence="2" type="ORF">CROST_002550</name>
</gene>
<dbReference type="RefSeq" id="WP_077836166.1">
    <property type="nucleotide sequence ID" value="NZ_CP096983.1"/>
</dbReference>
<name>A0A1S8L3K3_9CLOT</name>
<reference evidence="2 3" key="1">
    <citation type="submission" date="2022-04" db="EMBL/GenBank/DDBJ databases">
        <title>Genome sequence of C. roseum typestrain.</title>
        <authorList>
            <person name="Poehlein A."/>
            <person name="Schoch T."/>
            <person name="Duerre P."/>
            <person name="Daniel R."/>
        </authorList>
    </citation>
    <scope>NUCLEOTIDE SEQUENCE [LARGE SCALE GENOMIC DNA]</scope>
    <source>
        <strain evidence="2 3">DSM 7320</strain>
    </source>
</reference>
<evidence type="ECO:0000259" key="1">
    <source>
        <dbReference type="Pfam" id="PF07508"/>
    </source>
</evidence>
<protein>
    <recommendedName>
        <fullName evidence="1">Recombinase domain-containing protein</fullName>
    </recommendedName>
</protein>
<keyword evidence="3" id="KW-1185">Reference proteome</keyword>
<feature type="domain" description="Recombinase" evidence="1">
    <location>
        <begin position="35"/>
        <end position="85"/>
    </location>
</feature>
<dbReference type="KEGG" id="crw:CROST_002550"/>
<dbReference type="GO" id="GO:0003677">
    <property type="term" value="F:DNA binding"/>
    <property type="evidence" value="ECO:0007669"/>
    <property type="project" value="InterPro"/>
</dbReference>